<evidence type="ECO:0000256" key="5">
    <source>
        <dbReference type="ARBA" id="ARBA00022737"/>
    </source>
</evidence>
<evidence type="ECO:0000256" key="9">
    <source>
        <dbReference type="ARBA" id="ARBA00023136"/>
    </source>
</evidence>
<reference evidence="15" key="1">
    <citation type="submission" date="2021-09" db="EMBL/GenBank/DDBJ databases">
        <authorList>
            <consortium name="AG Swart"/>
            <person name="Singh M."/>
            <person name="Singh A."/>
            <person name="Seah K."/>
            <person name="Emmerich C."/>
        </authorList>
    </citation>
    <scope>NUCLEOTIDE SEQUENCE</scope>
    <source>
        <strain evidence="15">ATCC30299</strain>
    </source>
</reference>
<evidence type="ECO:0000256" key="4">
    <source>
        <dbReference type="ARBA" id="ARBA00022692"/>
    </source>
</evidence>
<dbReference type="SUPFAM" id="SSF82109">
    <property type="entry name" value="MIR domain"/>
    <property type="match status" value="1"/>
</dbReference>
<evidence type="ECO:0000256" key="3">
    <source>
        <dbReference type="ARBA" id="ARBA00022448"/>
    </source>
</evidence>
<dbReference type="PRINTS" id="PR00779">
    <property type="entry name" value="INSP3RECEPTR"/>
</dbReference>
<evidence type="ECO:0000259" key="14">
    <source>
        <dbReference type="PROSITE" id="PS50919"/>
    </source>
</evidence>
<comment type="subcellular location">
    <subcellularLocation>
        <location evidence="1">Endoplasmic reticulum membrane</location>
        <topology evidence="1">Multi-pass membrane protein</topology>
    </subcellularLocation>
</comment>
<dbReference type="SMART" id="SM00472">
    <property type="entry name" value="MIR"/>
    <property type="match status" value="1"/>
</dbReference>
<protein>
    <recommendedName>
        <fullName evidence="14">MIR domain-containing protein</fullName>
    </recommendedName>
</protein>
<evidence type="ECO:0000256" key="1">
    <source>
        <dbReference type="ARBA" id="ARBA00004477"/>
    </source>
</evidence>
<dbReference type="Proteomes" id="UP001162131">
    <property type="component" value="Unassembled WGS sequence"/>
</dbReference>
<name>A0AAU9IK84_9CILI</name>
<keyword evidence="16" id="KW-1185">Reference proteome</keyword>
<feature type="transmembrane region" description="Helical" evidence="13">
    <location>
        <begin position="2482"/>
        <end position="2505"/>
    </location>
</feature>
<dbReference type="InterPro" id="IPR013662">
    <property type="entry name" value="RIH_assoc-dom"/>
</dbReference>
<evidence type="ECO:0000313" key="16">
    <source>
        <dbReference type="Proteomes" id="UP001162131"/>
    </source>
</evidence>
<dbReference type="PANTHER" id="PTHR13715:SF99">
    <property type="entry name" value="INOSITOL 1,4,5-TRISPHOSPHATE RECEPTOR-LIKE PROTEIN A"/>
    <property type="match status" value="1"/>
</dbReference>
<dbReference type="Gene3D" id="1.25.10.30">
    <property type="entry name" value="IP3 receptor type 1 binding core, RIH domain"/>
    <property type="match status" value="1"/>
</dbReference>
<feature type="transmembrane region" description="Helical" evidence="13">
    <location>
        <begin position="2411"/>
        <end position="2431"/>
    </location>
</feature>
<dbReference type="InterPro" id="IPR014821">
    <property type="entry name" value="Ins145_P3_rcpt"/>
</dbReference>
<feature type="transmembrane region" description="Helical" evidence="13">
    <location>
        <begin position="2243"/>
        <end position="2267"/>
    </location>
</feature>
<dbReference type="InterPro" id="IPR036300">
    <property type="entry name" value="MIR_dom_sf"/>
</dbReference>
<keyword evidence="11" id="KW-1071">Ligand-gated ion channel</keyword>
<dbReference type="EMBL" id="CAJZBQ010000012">
    <property type="protein sequence ID" value="CAG9314463.1"/>
    <property type="molecule type" value="Genomic_DNA"/>
</dbReference>
<accession>A0AAU9IK84</accession>
<dbReference type="Pfam" id="PF08454">
    <property type="entry name" value="RIH_assoc"/>
    <property type="match status" value="1"/>
</dbReference>
<dbReference type="InterPro" id="IPR000699">
    <property type="entry name" value="RIH_dom"/>
</dbReference>
<keyword evidence="9 13" id="KW-0472">Membrane</keyword>
<organism evidence="15 16">
    <name type="scientific">Blepharisma stoltei</name>
    <dbReference type="NCBI Taxonomy" id="1481888"/>
    <lineage>
        <taxon>Eukaryota</taxon>
        <taxon>Sar</taxon>
        <taxon>Alveolata</taxon>
        <taxon>Ciliophora</taxon>
        <taxon>Postciliodesmatophora</taxon>
        <taxon>Heterotrichea</taxon>
        <taxon>Heterotrichida</taxon>
        <taxon>Blepharismidae</taxon>
        <taxon>Blepharisma</taxon>
    </lineage>
</organism>
<dbReference type="Gene3D" id="1.10.287.70">
    <property type="match status" value="1"/>
</dbReference>
<evidence type="ECO:0000256" key="7">
    <source>
        <dbReference type="ARBA" id="ARBA00022989"/>
    </source>
</evidence>
<dbReference type="PANTHER" id="PTHR13715">
    <property type="entry name" value="RYANODINE RECEPTOR AND IP3 RECEPTOR"/>
    <property type="match status" value="1"/>
</dbReference>
<evidence type="ECO:0000256" key="8">
    <source>
        <dbReference type="ARBA" id="ARBA00023065"/>
    </source>
</evidence>
<dbReference type="InterPro" id="IPR035910">
    <property type="entry name" value="RyR/IP3R_RIH_dom_sf"/>
</dbReference>
<keyword evidence="3" id="KW-0813">Transport</keyword>
<dbReference type="SUPFAM" id="SSF100909">
    <property type="entry name" value="IP3 receptor type 1 binding core, domain 2"/>
    <property type="match status" value="2"/>
</dbReference>
<sequence>MTENIEPTQYLHYGSFIKIKSPSNFYLYSLEFIEATPYLADLTNCESSIIGSIFQIIPQSQYSVQHEISKNLQNFQENPNPDKLEKLEDSLDAEIKVNSQIYKDFKGQPIKYGSIVQLQHTHSRRFLTLSSKESADLEKENFKITLGEFTSPDSHFRIEPSYKYQSEESGFVRLKDKILFEASISGISKIAYLHESKENIWRNPKIQRNYSIQELGKEINVSVDQETKWDIFLYAPFTNENFISCGDYIWLSRIEEGISLSTKAKDEVKTKVFFNENVRDPNSLWYIEGEDPMIGGLAEIKNSYRLKNAISGLYLGIGFKLEGFLSSYRIQLQSRDSPTCLWTFSSSNPENCAKFLIPGCGYKLVNAAIKDATIAGSIKKSSNNVVAFSPVIQCSPTELDYFKLTKASNEVVWESFFLLYSKPILKQFQSFFNCQKAEKNAQEFRVFERHMKAVVKCLNDLNLFCQNRLIRMVSFEDQFGEVHKARQNVLRDQKYLECLVSILNTIFIPKEYINKLEKVLPSDNSFIDEDSTLISKSYEIDLEETIEIKKIGLIKEVIKGCYTLIASICSENIENQTYASQFFHIFIKHVGLNLGATKCIYKIVKNNEKILMDFQEKAARSENIIYKCALLLKKNYVNKKPEILEFLKAVCVTKGNGVKINQEIVFQTIFSIPQIYRKVFIPISEFEGNLYLSLGQNRDEIVSLRSCFECEKIVSYNLDIIYFIKFLELLVCLCLGRNFVCSEALKDHFSTQILQNMIWDTNISRKLRAILCKLLLVIHIDSYPRQEPKKPNLIKILKLKGQSLDLPEVFTQNTEIKIDFVKNLKSRTEKRKTSMIAKIGEAAANMFKRKRLPTAILHFLEEEQVIIKDEKWIHEFSMQILNFFHSQMTNPSYDIFTFEMLRLGDKMVRFEIYGTYSIAEYENDSFENTNLDIKEMDITKFLRQTAYILFYQAEDKEAGRKANKQTAKKWSKNFFKKMLLSTLIRNQINFSDPLIGSASSLRNFLQQLKESASYNSKANYENKIKVQICKTMHYYLNLRQEFLISNVSGWFNNQSEVINQNLSNILADLLPNVMKITDLAGKLNIGRYLNEIYSKKMKYFRTPKVQDLNHLCKEKVLGKLWKIFTDSNNFKLQTHALKLIVRCFKQREELLIGIKKIVPISNSEDASLLRWLKSNLNRFKRNSEQCELWLNYWARNDNEKAKYLWRFDEVNNFLVDINSLFYGDTTIVRDEVSAGNKEKISRSRQDIMFYLGVHDLIIDLLKNGMRFLVKLHDSRDAEYIEPRDRITNLYMLCCEILRKFAYKHEKTQKYLYKYLHVFSQYLRINVNQIPLICEIFKNNEKLILSLNKETLKQFRKRIYEQGRRPEFLEFYEIIQMAKSKPIPKMQKLVVDIFFKEGINRFLLYMSDADELNFSFKTVEKSEPEYQDIPFDYHAKLFRVLSKANLGATGMYMNELKIQQLIKLSDLFQLLMKTEDKESEFPKLKIPLLEFLFNIYLSCENSAEDLSGIDLFLNYIKLQCKILQLIDIPDSDYIKFLDIWIRILYKYCAVNFDSRDFYLKKNDFVLIEEFSRILCGKQAKFYIKPIPDDLLKQIKSLCSKLNLNFEPNISEEKESQYWKINDKCDALNTVSDEIVYTLENYYQFTNLEKSSDWKTVRNWFIYNEKVKECLNQEQKALIASIVFANEINPELNFDIIVQSLINYIRKSKSNKCLIKLTADSIDLLGSILENPFYEPYDDHEQIKKNLQNKINDYGATKLALISMSEDNINQHLFFAFLKLLIQLLDGGNQNVQNGIYRYFVKSPSSEILFYHLQELFSDCIRNISQENEFFTRRVPVYKPKKQKILLILKFLQLLCDNHNNLLQNYIRHQEKSRNSYDMIDNMISLLSLLIKKLPAKYFQVISQCFDTLTELVQGPCKKNQERVIDSKFLEISSVLMSLDENSDEVCPYELFRQLQNDELALNDFKNYECCRGWMVSSLKYKCMIAIHSLLEGREDNYVISRLIRATDMEVFKENLRSIYHNFIKYYKKPLYDYTIFNHYLKNGEYQLGSSDNPQDRNPDYFRVIIETGFMIYHLMRYFQDNGDPEVQEKISEELPQKDSVEERPEFLGTKLIEGIGRFSATLLKDTFKTVTKLIKHDKNDPFIDEARSFDSAYNFFNQYTAHVEVYFNGKIRKVYFAMPPSFRAISEEIRSSFEIDADRSSDQAKLRYLIMISKELNQRIKSEYKIQLFLERYPIINAFTANIWIWRYLAFLISIILNFFIIASYSYYGDSNLFSPSLFYDFDTAYTLDLIKSIGLAHVTCSCLIFIIFFLKNAPVLAIKGWKKYFPSSGFWLKNPSKFKIGAVRLTQVICTVIMIIKDPNVYYYFAYWHISMLGEFLHPFWFSLLLFDVIYQFPSLKDIIQSVTVPIKPLLLTFIFMIAIEYIYSVAGFLYFSNWFDGYCETLWVCMLFVVEKGLIWSPGGYLSQPPGNKMDYGRLVYDNSFILIVSFCVMNVVLGLIIDAFAVLRYGRQKSLEDKNSKCFICGMERDWIERVTSKPFRCHTYYDHNEWNYILYIGYIQEKGYTECTGIESYVKAQIEKQEFLWIPRYMGLGFSEKSSTTFEESMSKTIESLSVISNELKITKEKLNNY</sequence>
<keyword evidence="5" id="KW-0677">Repeat</keyword>
<dbReference type="InterPro" id="IPR000493">
    <property type="entry name" value="InsP3_rcpt"/>
</dbReference>
<feature type="transmembrane region" description="Helical" evidence="13">
    <location>
        <begin position="2368"/>
        <end position="2391"/>
    </location>
</feature>
<dbReference type="GO" id="GO:0005220">
    <property type="term" value="F:inositol 1,4,5-trisphosphate-gated calcium channel activity"/>
    <property type="evidence" value="ECO:0007669"/>
    <property type="project" value="InterPro"/>
</dbReference>
<keyword evidence="8" id="KW-0406">Ion transport</keyword>
<dbReference type="Pfam" id="PF01365">
    <property type="entry name" value="RYDR_ITPR"/>
    <property type="match status" value="2"/>
</dbReference>
<dbReference type="GO" id="GO:0070679">
    <property type="term" value="F:inositol 1,4,5 trisphosphate binding"/>
    <property type="evidence" value="ECO:0007669"/>
    <property type="project" value="InterPro"/>
</dbReference>
<evidence type="ECO:0000256" key="2">
    <source>
        <dbReference type="ARBA" id="ARBA00009453"/>
    </source>
</evidence>
<evidence type="ECO:0000256" key="6">
    <source>
        <dbReference type="ARBA" id="ARBA00022824"/>
    </source>
</evidence>
<comment type="caution">
    <text evidence="15">The sequence shown here is derived from an EMBL/GenBank/DDBJ whole genome shotgun (WGS) entry which is preliminary data.</text>
</comment>
<dbReference type="Gene3D" id="2.80.10.50">
    <property type="match status" value="2"/>
</dbReference>
<gene>
    <name evidence="15" type="ORF">BSTOLATCC_MIC11466</name>
</gene>
<dbReference type="InterPro" id="IPR015925">
    <property type="entry name" value="Ryanodine_IP3_receptor"/>
</dbReference>
<dbReference type="PROSITE" id="PS50919">
    <property type="entry name" value="MIR"/>
    <property type="match status" value="1"/>
</dbReference>
<evidence type="ECO:0000256" key="11">
    <source>
        <dbReference type="ARBA" id="ARBA00023286"/>
    </source>
</evidence>
<feature type="transmembrane region" description="Helical" evidence="13">
    <location>
        <begin position="2295"/>
        <end position="2318"/>
    </location>
</feature>
<feature type="domain" description="MIR" evidence="14">
    <location>
        <begin position="107"/>
        <end position="161"/>
    </location>
</feature>
<proteinExistence type="inferred from homology"/>
<keyword evidence="10" id="KW-0675">Receptor</keyword>
<keyword evidence="6" id="KW-0256">Endoplasmic reticulum</keyword>
<comment type="similarity">
    <text evidence="2">Belongs to the InsP3 receptor family.</text>
</comment>
<evidence type="ECO:0000256" key="13">
    <source>
        <dbReference type="SAM" id="Phobius"/>
    </source>
</evidence>
<keyword evidence="7 13" id="KW-1133">Transmembrane helix</keyword>
<keyword evidence="4 13" id="KW-0812">Transmembrane</keyword>
<dbReference type="InterPro" id="IPR016093">
    <property type="entry name" value="MIR_motif"/>
</dbReference>
<evidence type="ECO:0000256" key="10">
    <source>
        <dbReference type="ARBA" id="ARBA00023170"/>
    </source>
</evidence>
<keyword evidence="12" id="KW-0407">Ion channel</keyword>
<evidence type="ECO:0000313" key="15">
    <source>
        <dbReference type="EMBL" id="CAG9314463.1"/>
    </source>
</evidence>
<dbReference type="Pfam" id="PF08709">
    <property type="entry name" value="Ins145_P3_rec"/>
    <property type="match status" value="1"/>
</dbReference>
<evidence type="ECO:0000256" key="12">
    <source>
        <dbReference type="ARBA" id="ARBA00023303"/>
    </source>
</evidence>
<dbReference type="GO" id="GO:0005789">
    <property type="term" value="C:endoplasmic reticulum membrane"/>
    <property type="evidence" value="ECO:0007669"/>
    <property type="project" value="UniProtKB-SubCell"/>
</dbReference>